<dbReference type="PROSITE" id="PS51257">
    <property type="entry name" value="PROKAR_LIPOPROTEIN"/>
    <property type="match status" value="1"/>
</dbReference>
<dbReference type="Pfam" id="PF20568">
    <property type="entry name" value="DUF6777"/>
    <property type="match status" value="1"/>
</dbReference>
<feature type="domain" description="DUF6777" evidence="3">
    <location>
        <begin position="77"/>
        <end position="244"/>
    </location>
</feature>
<dbReference type="Proteomes" id="UP000326505">
    <property type="component" value="Chromosome"/>
</dbReference>
<accession>A0A5P2XN47</accession>
<dbReference type="InterPro" id="IPR046704">
    <property type="entry name" value="DUF6777"/>
</dbReference>
<evidence type="ECO:0000256" key="2">
    <source>
        <dbReference type="SAM" id="SignalP"/>
    </source>
</evidence>
<feature type="chain" id="PRO_5024820772" description="DUF6777 domain-containing protein" evidence="2">
    <location>
        <begin position="34"/>
        <end position="389"/>
    </location>
</feature>
<gene>
    <name evidence="4" type="ORF">CP982_39100</name>
</gene>
<keyword evidence="2" id="KW-0732">Signal</keyword>
<evidence type="ECO:0000259" key="3">
    <source>
        <dbReference type="Pfam" id="PF20568"/>
    </source>
</evidence>
<feature type="signal peptide" evidence="2">
    <location>
        <begin position="1"/>
        <end position="33"/>
    </location>
</feature>
<reference evidence="4 5" key="1">
    <citation type="submission" date="2017-09" db="EMBL/GenBank/DDBJ databases">
        <authorList>
            <person name="Lee N."/>
            <person name="Cho B.-K."/>
        </authorList>
    </citation>
    <scope>NUCLEOTIDE SEQUENCE [LARGE SCALE GENOMIC DNA]</scope>
    <source>
        <strain evidence="4 5">ATCC 27465</strain>
    </source>
</reference>
<proteinExistence type="predicted"/>
<dbReference type="EMBL" id="CP023690">
    <property type="protein sequence ID" value="QEV63966.1"/>
    <property type="molecule type" value="Genomic_DNA"/>
</dbReference>
<feature type="region of interest" description="Disordered" evidence="1">
    <location>
        <begin position="184"/>
        <end position="223"/>
    </location>
</feature>
<sequence>MCKGGTLKLSTRRRAVATLVAVLLIVGVTTACGGDEDPKEEVIPVAAGELGPDPFFAEALGRDREGLTPRSGGGVRPGSTPGLYGGTLNKSSCDKAALADFLTDRRNAKKATAWSRVRGIDIKNVRRYIRGLTPVLLRTDTLVRNHGFRNGVATIFESLLEAGIAVLVDRIGQPVVKCNCGNPLAAPSVSPGDVDTGSIPDAEWRDRYDRDRTTTVKPGKKPKRIGRFRLLDLDSGKGIGRTAGTDAARDVRLPAPPPLPPAGAGTGGPEPSDAAPSSAGPTRSEIVGTWESAGERVRVEERGPDTFTGRTASDNEVADGCVVEAGREIWTVNGSGPRYTGTVVSVDPQTCQDVERFDATWELTGTETLKVCATVAQQQGCNSLTRVTE</sequence>
<evidence type="ECO:0000313" key="4">
    <source>
        <dbReference type="EMBL" id="QEV63966.1"/>
    </source>
</evidence>
<feature type="compositionally biased region" description="Basic and acidic residues" evidence="1">
    <location>
        <begin position="202"/>
        <end position="214"/>
    </location>
</feature>
<evidence type="ECO:0000313" key="5">
    <source>
        <dbReference type="Proteomes" id="UP000326505"/>
    </source>
</evidence>
<feature type="region of interest" description="Disordered" evidence="1">
    <location>
        <begin position="239"/>
        <end position="293"/>
    </location>
</feature>
<organism evidence="4 5">
    <name type="scientific">Streptomyces spectabilis</name>
    <dbReference type="NCBI Taxonomy" id="68270"/>
    <lineage>
        <taxon>Bacteria</taxon>
        <taxon>Bacillati</taxon>
        <taxon>Actinomycetota</taxon>
        <taxon>Actinomycetes</taxon>
        <taxon>Kitasatosporales</taxon>
        <taxon>Streptomycetaceae</taxon>
        <taxon>Streptomyces</taxon>
    </lineage>
</organism>
<protein>
    <recommendedName>
        <fullName evidence="3">DUF6777 domain-containing protein</fullName>
    </recommendedName>
</protein>
<dbReference type="KEGG" id="sspb:CP982_39100"/>
<evidence type="ECO:0000256" key="1">
    <source>
        <dbReference type="SAM" id="MobiDB-lite"/>
    </source>
</evidence>
<name>A0A5P2XN47_STRST</name>
<dbReference type="AlphaFoldDB" id="A0A5P2XN47"/>